<dbReference type="SUPFAM" id="SSF47226">
    <property type="entry name" value="Histidine-containing phosphotransfer domain, HPT domain"/>
    <property type="match status" value="1"/>
</dbReference>
<dbReference type="CDD" id="cd00130">
    <property type="entry name" value="PAS"/>
    <property type="match status" value="4"/>
</dbReference>
<evidence type="ECO:0000256" key="7">
    <source>
        <dbReference type="ARBA" id="ARBA00023012"/>
    </source>
</evidence>
<reference evidence="19" key="1">
    <citation type="journal article" date="2019" name="Int. J. Syst. Evol. Microbiol.">
        <title>The Global Catalogue of Microorganisms (GCM) 10K type strain sequencing project: providing services to taxonomists for standard genome sequencing and annotation.</title>
        <authorList>
            <consortium name="The Broad Institute Genomics Platform"/>
            <consortium name="The Broad Institute Genome Sequencing Center for Infectious Disease"/>
            <person name="Wu L."/>
            <person name="Ma J."/>
        </authorList>
    </citation>
    <scope>NUCLEOTIDE SEQUENCE [LARGE SCALE GENOMIC DNA]</scope>
    <source>
        <strain evidence="19">KCTC 23916</strain>
    </source>
</reference>
<dbReference type="InterPro" id="IPR042240">
    <property type="entry name" value="CHASE_sf"/>
</dbReference>
<feature type="domain" description="Response regulatory" evidence="13">
    <location>
        <begin position="1306"/>
        <end position="1424"/>
    </location>
</feature>
<dbReference type="InterPro" id="IPR003594">
    <property type="entry name" value="HATPase_dom"/>
</dbReference>
<evidence type="ECO:0000259" key="17">
    <source>
        <dbReference type="PROSITE" id="PS50894"/>
    </source>
</evidence>
<dbReference type="Pfam" id="PF00512">
    <property type="entry name" value="HisKA"/>
    <property type="match status" value="1"/>
</dbReference>
<keyword evidence="4 10" id="KW-0597">Phosphoprotein</keyword>
<feature type="modified residue" description="4-aspartylphosphate" evidence="10">
    <location>
        <position position="1357"/>
    </location>
</feature>
<feature type="domain" description="HPt" evidence="17">
    <location>
        <begin position="1462"/>
        <end position="1569"/>
    </location>
</feature>
<sequence length="1660" mass="187204">MIDGNIKTPQYLKILNRIDLHGLIFVKKFWLTKQWLLPKYLPTAIFILGMCFATAGTWWLNHNEKNKLENEFKNKAERLTNEIEQRFSTPIFGLNGIKSLFGVNQQLSAAEFSAAIKTHDLGTEYPGVRGFGFIEKVKKAEVDNYLSQQQRNGRSDFKLQEFDPNETDTRYLAKYFESPYRNHFVPGTDFGSDRRRRDAIEAAINSGLPSISSLIYAPPKAEKKASLLLFVPVYQNASVHDSVETRQTSVIGVVYAPIFLEELMSSIADVDNDIVQFQLENTAAFNGSEITRFLSKNAVNKLTDKSDTKEHGLQIKKAMFSSTRVITFHKRDFKLTIASTPLFESNLHRTIPIAFFVAMSLISTLLASLLKMQLSFNEQIQKKLDAAERDKDALLSTLNMHAIVSVTDASGEIIDVNEAFCRISGYSREALIGQNHRIISSKEHDNAFWSDIWRDISNGTPWRGEVCNRARDQRLYWVDTFIAPFKNTDGVIEKYIAICTDVTNNKLAEQRLQAALRDSDALLSTLNMHAIVSIANHEGRIIEVNQAYCRISGYTREEILEGNHKIVATGVQSPDFLSNMWRTISTGTPWRGEVCNRTKTGSLYWVDTFIAPFKNEKGQIEKYISIRTDITASKKAASRLANQRSALAHIIEGTNVGTWEWNVVTGEMRLNERWADQIGYELNELGTPTVQTWDNLTHPDDLQKAKALMQKHFAHSLPYYECENRLKHKNGNWIWVLTRGRISSYTTTGKPEWVSGTQMDITERKKAEAELQKSTQLLVAVRDQLTKAAEIAELGIWSRDLRTDELVFNDRMFEIYEIPLNLRKNKLFYDFWRAKVHPDDLAETEAHLAAAIAGNQSYSPVFRIISPSKGIRYIQSAGGIERDEHGTPILVTGINRDITLQYQAEEALRLAKQAADDANQAKSAFLANMSHEIRTPMNAILGMLSLLRKTPLSPQQNDYASKTEGAARSLLNLLNDILDISKVEAGKMTLDPHPFKLDQLLLELSDLLFMNLNNKPVDILFDIDPQVPARLVGDAMRLRQVLTNLGSNAVKFTEQGEVVIAIRVLEKSTESVHLHFLVKDTGIGIAPENHQKIFTGFTQAEASTTRRFGGSGLGIAISQGLVEMMGGSLEVESAIGVGSCFHFKIQLPIAENQQIQTDQQDVNASRHLLIAEANLFVREHLKAACQELSYTTDFVDSSQAALEALRNEPTNYQAILIDWDSIEADGWSVIREIRAIAHAASQTMLLLLRETERGLFQRASLKDQLLFDRVLFKPVNARKLADNLRGVDEQSDNVTNEAIKPLLDLRVLLVEDNLNNQQVARELLEAEGALVMLAQHGLEAIEIISSERRPFDLVLMDLQMPVMDGFTATRKIRGEMRRTNLPIIAMSANVMESDRIACLEAGLNDHVGKPFDLQNLIQVILRHTSRDDEVNRDHSNLTIPEDLELTTTAKQLGFDIYPALNRIGGRTDVYLRMLDMFRKDLQDLPKQLLSCVPDHINTALRHLHTVKGLSGTLGANGHAKIFAEIEKKLVQAHQEKQIASARLCIQESCELIHDLELQLAELARYLVQRNEAIKPPSATYQSVDDTDKDFDPVTFRRGLLELAEQLDNADMAATETILDLQKRFEKRFGSQLRPIENAISMLDFKLAQTLSNELLEGLPK</sequence>
<feature type="transmembrane region" description="Helical" evidence="11">
    <location>
        <begin position="40"/>
        <end position="60"/>
    </location>
</feature>
<feature type="domain" description="CHASE" evidence="16">
    <location>
        <begin position="103"/>
        <end position="270"/>
    </location>
</feature>
<dbReference type="CDD" id="cd00082">
    <property type="entry name" value="HisKA"/>
    <property type="match status" value="1"/>
</dbReference>
<evidence type="ECO:0000256" key="11">
    <source>
        <dbReference type="SAM" id="Phobius"/>
    </source>
</evidence>
<dbReference type="Pfam" id="PF08447">
    <property type="entry name" value="PAS_3"/>
    <property type="match status" value="2"/>
</dbReference>
<dbReference type="Gene3D" id="3.30.450.20">
    <property type="entry name" value="PAS domain"/>
    <property type="match status" value="4"/>
</dbReference>
<accession>A0ABQ2XCU2</accession>
<evidence type="ECO:0000256" key="8">
    <source>
        <dbReference type="ARBA" id="ARBA00023136"/>
    </source>
</evidence>
<comment type="catalytic activity">
    <reaction evidence="1">
        <text>ATP + protein L-histidine = ADP + protein N-phospho-L-histidine.</text>
        <dbReference type="EC" id="2.7.13.3"/>
    </reaction>
</comment>
<dbReference type="CDD" id="cd00156">
    <property type="entry name" value="REC"/>
    <property type="match status" value="1"/>
</dbReference>
<evidence type="ECO:0000256" key="10">
    <source>
        <dbReference type="PROSITE-ProRule" id="PRU00169"/>
    </source>
</evidence>
<dbReference type="PROSITE" id="PS50110">
    <property type="entry name" value="RESPONSE_REGULATORY"/>
    <property type="match status" value="2"/>
</dbReference>
<dbReference type="SUPFAM" id="SSF55785">
    <property type="entry name" value="PYP-like sensor domain (PAS domain)"/>
    <property type="match status" value="4"/>
</dbReference>
<dbReference type="PRINTS" id="PR00344">
    <property type="entry name" value="BCTRLSENSOR"/>
</dbReference>
<feature type="domain" description="PAS" evidence="14">
    <location>
        <begin position="387"/>
        <end position="435"/>
    </location>
</feature>
<proteinExistence type="predicted"/>
<feature type="domain" description="PAC" evidence="15">
    <location>
        <begin position="858"/>
        <end position="910"/>
    </location>
</feature>
<dbReference type="Proteomes" id="UP000620127">
    <property type="component" value="Unassembled WGS sequence"/>
</dbReference>
<dbReference type="CDD" id="cd16922">
    <property type="entry name" value="HATPase_EvgS-ArcB-TorS-like"/>
    <property type="match status" value="1"/>
</dbReference>
<dbReference type="InterPro" id="IPR003661">
    <property type="entry name" value="HisK_dim/P_dom"/>
</dbReference>
<evidence type="ECO:0000256" key="2">
    <source>
        <dbReference type="ARBA" id="ARBA00004370"/>
    </source>
</evidence>
<dbReference type="SMART" id="SM00091">
    <property type="entry name" value="PAS"/>
    <property type="match status" value="4"/>
</dbReference>
<evidence type="ECO:0000256" key="3">
    <source>
        <dbReference type="ARBA" id="ARBA00012438"/>
    </source>
</evidence>
<evidence type="ECO:0000259" key="13">
    <source>
        <dbReference type="PROSITE" id="PS50110"/>
    </source>
</evidence>
<name>A0ABQ2XCU2_9BURK</name>
<evidence type="ECO:0000313" key="18">
    <source>
        <dbReference type="EMBL" id="GGX09998.1"/>
    </source>
</evidence>
<dbReference type="InterPro" id="IPR008207">
    <property type="entry name" value="Sig_transdc_His_kin_Hpt_dom"/>
</dbReference>
<comment type="subcellular location">
    <subcellularLocation>
        <location evidence="2">Membrane</location>
    </subcellularLocation>
</comment>
<dbReference type="Gene3D" id="3.40.50.2300">
    <property type="match status" value="2"/>
</dbReference>
<dbReference type="Pfam" id="PF00072">
    <property type="entry name" value="Response_reg"/>
    <property type="match status" value="1"/>
</dbReference>
<dbReference type="SMART" id="SM00086">
    <property type="entry name" value="PAC"/>
    <property type="match status" value="4"/>
</dbReference>
<dbReference type="Pfam" id="PF02518">
    <property type="entry name" value="HATPase_c"/>
    <property type="match status" value="1"/>
</dbReference>
<feature type="modified residue" description="4-aspartylphosphate" evidence="10">
    <location>
        <position position="1218"/>
    </location>
</feature>
<dbReference type="Gene3D" id="1.20.120.160">
    <property type="entry name" value="HPT domain"/>
    <property type="match status" value="1"/>
</dbReference>
<dbReference type="SUPFAM" id="SSF52172">
    <property type="entry name" value="CheY-like"/>
    <property type="match status" value="2"/>
</dbReference>
<dbReference type="PROSITE" id="PS50109">
    <property type="entry name" value="HIS_KIN"/>
    <property type="match status" value="1"/>
</dbReference>
<keyword evidence="19" id="KW-1185">Reference proteome</keyword>
<dbReference type="SUPFAM" id="SSF47384">
    <property type="entry name" value="Homodimeric domain of signal transducing histidine kinase"/>
    <property type="match status" value="1"/>
</dbReference>
<dbReference type="SMART" id="SM00388">
    <property type="entry name" value="HisKA"/>
    <property type="match status" value="1"/>
</dbReference>
<dbReference type="InterPro" id="IPR001789">
    <property type="entry name" value="Sig_transdc_resp-reg_receiver"/>
</dbReference>
<dbReference type="Gene3D" id="3.30.450.350">
    <property type="entry name" value="CHASE domain"/>
    <property type="match status" value="1"/>
</dbReference>
<dbReference type="InterPro" id="IPR006189">
    <property type="entry name" value="CHASE_dom"/>
</dbReference>
<evidence type="ECO:0000259" key="12">
    <source>
        <dbReference type="PROSITE" id="PS50109"/>
    </source>
</evidence>
<dbReference type="PROSITE" id="PS50839">
    <property type="entry name" value="CHASE"/>
    <property type="match status" value="1"/>
</dbReference>
<dbReference type="PROSITE" id="PS50113">
    <property type="entry name" value="PAC"/>
    <property type="match status" value="4"/>
</dbReference>
<dbReference type="PROSITE" id="PS50112">
    <property type="entry name" value="PAS"/>
    <property type="match status" value="2"/>
</dbReference>
<gene>
    <name evidence="18" type="ORF">GCM10011282_15330</name>
</gene>
<dbReference type="PANTHER" id="PTHR45339:SF5">
    <property type="entry name" value="HISTIDINE KINASE"/>
    <property type="match status" value="1"/>
</dbReference>
<dbReference type="InterPro" id="IPR036641">
    <property type="entry name" value="HPT_dom_sf"/>
</dbReference>
<evidence type="ECO:0000256" key="9">
    <source>
        <dbReference type="PROSITE-ProRule" id="PRU00110"/>
    </source>
</evidence>
<dbReference type="EC" id="2.7.13.3" evidence="3"/>
<keyword evidence="5 11" id="KW-0812">Transmembrane</keyword>
<evidence type="ECO:0000256" key="4">
    <source>
        <dbReference type="ARBA" id="ARBA00022553"/>
    </source>
</evidence>
<dbReference type="Gene3D" id="2.10.70.100">
    <property type="match status" value="1"/>
</dbReference>
<keyword evidence="7" id="KW-0902">Two-component regulatory system</keyword>
<dbReference type="InterPro" id="IPR036890">
    <property type="entry name" value="HATPase_C_sf"/>
</dbReference>
<dbReference type="InterPro" id="IPR035965">
    <property type="entry name" value="PAS-like_dom_sf"/>
</dbReference>
<dbReference type="EMBL" id="BMYT01000002">
    <property type="protein sequence ID" value="GGX09998.1"/>
    <property type="molecule type" value="Genomic_DNA"/>
</dbReference>
<feature type="domain" description="Response regulatory" evidence="13">
    <location>
        <begin position="1167"/>
        <end position="1288"/>
    </location>
</feature>
<dbReference type="InterPro" id="IPR001610">
    <property type="entry name" value="PAC"/>
</dbReference>
<keyword evidence="8 11" id="KW-0472">Membrane</keyword>
<evidence type="ECO:0000259" key="14">
    <source>
        <dbReference type="PROSITE" id="PS50112"/>
    </source>
</evidence>
<dbReference type="InterPro" id="IPR013655">
    <property type="entry name" value="PAS_fold_3"/>
</dbReference>
<feature type="domain" description="PAC" evidence="15">
    <location>
        <begin position="720"/>
        <end position="773"/>
    </location>
</feature>
<dbReference type="InterPro" id="IPR000700">
    <property type="entry name" value="PAS-assoc_C"/>
</dbReference>
<feature type="modified residue" description="Phosphohistidine" evidence="9">
    <location>
        <position position="1504"/>
    </location>
</feature>
<dbReference type="SMART" id="SM00448">
    <property type="entry name" value="REC"/>
    <property type="match status" value="2"/>
</dbReference>
<evidence type="ECO:0000259" key="15">
    <source>
        <dbReference type="PROSITE" id="PS50113"/>
    </source>
</evidence>
<feature type="domain" description="PAS" evidence="14">
    <location>
        <begin position="508"/>
        <end position="560"/>
    </location>
</feature>
<evidence type="ECO:0000256" key="5">
    <source>
        <dbReference type="ARBA" id="ARBA00022692"/>
    </source>
</evidence>
<dbReference type="Gene3D" id="1.10.287.130">
    <property type="match status" value="1"/>
</dbReference>
<dbReference type="InterPro" id="IPR011006">
    <property type="entry name" value="CheY-like_superfamily"/>
</dbReference>
<evidence type="ECO:0000259" key="16">
    <source>
        <dbReference type="PROSITE" id="PS50839"/>
    </source>
</evidence>
<feature type="domain" description="PAC" evidence="15">
    <location>
        <begin position="460"/>
        <end position="514"/>
    </location>
</feature>
<evidence type="ECO:0000256" key="6">
    <source>
        <dbReference type="ARBA" id="ARBA00022989"/>
    </source>
</evidence>
<evidence type="ECO:0000313" key="19">
    <source>
        <dbReference type="Proteomes" id="UP000620127"/>
    </source>
</evidence>
<dbReference type="Pfam" id="PF03924">
    <property type="entry name" value="CHASE"/>
    <property type="match status" value="1"/>
</dbReference>
<dbReference type="InterPro" id="IPR036097">
    <property type="entry name" value="HisK_dim/P_sf"/>
</dbReference>
<dbReference type="InterPro" id="IPR005467">
    <property type="entry name" value="His_kinase_dom"/>
</dbReference>
<comment type="caution">
    <text evidence="18">The sequence shown here is derived from an EMBL/GenBank/DDBJ whole genome shotgun (WGS) entry which is preliminary data.</text>
</comment>
<organism evidence="18 19">
    <name type="scientific">Undibacterium macrobrachii</name>
    <dbReference type="NCBI Taxonomy" id="1119058"/>
    <lineage>
        <taxon>Bacteria</taxon>
        <taxon>Pseudomonadati</taxon>
        <taxon>Pseudomonadota</taxon>
        <taxon>Betaproteobacteria</taxon>
        <taxon>Burkholderiales</taxon>
        <taxon>Oxalobacteraceae</taxon>
        <taxon>Undibacterium</taxon>
    </lineage>
</organism>
<protein>
    <recommendedName>
        <fullName evidence="3">histidine kinase</fullName>
        <ecNumber evidence="3">2.7.13.3</ecNumber>
    </recommendedName>
</protein>
<keyword evidence="6 11" id="KW-1133">Transmembrane helix</keyword>
<dbReference type="Pfam" id="PF13426">
    <property type="entry name" value="PAS_9"/>
    <property type="match status" value="2"/>
</dbReference>
<dbReference type="PANTHER" id="PTHR45339">
    <property type="entry name" value="HYBRID SIGNAL TRANSDUCTION HISTIDINE KINASE J"/>
    <property type="match status" value="1"/>
</dbReference>
<evidence type="ECO:0000256" key="1">
    <source>
        <dbReference type="ARBA" id="ARBA00000085"/>
    </source>
</evidence>
<dbReference type="InterPro" id="IPR004358">
    <property type="entry name" value="Sig_transdc_His_kin-like_C"/>
</dbReference>
<dbReference type="InterPro" id="IPR000014">
    <property type="entry name" value="PAS"/>
</dbReference>
<feature type="domain" description="Histidine kinase" evidence="12">
    <location>
        <begin position="928"/>
        <end position="1149"/>
    </location>
</feature>
<dbReference type="CDD" id="cd17546">
    <property type="entry name" value="REC_hyHK_CKI1_RcsC-like"/>
    <property type="match status" value="1"/>
</dbReference>
<dbReference type="PROSITE" id="PS50894">
    <property type="entry name" value="HPT"/>
    <property type="match status" value="1"/>
</dbReference>
<dbReference type="SUPFAM" id="SSF55874">
    <property type="entry name" value="ATPase domain of HSP90 chaperone/DNA topoisomerase II/histidine kinase"/>
    <property type="match status" value="1"/>
</dbReference>
<dbReference type="NCBIfam" id="TIGR00229">
    <property type="entry name" value="sensory_box"/>
    <property type="match status" value="3"/>
</dbReference>
<feature type="domain" description="PAC" evidence="15">
    <location>
        <begin position="590"/>
        <end position="642"/>
    </location>
</feature>
<dbReference type="Pfam" id="PF01627">
    <property type="entry name" value="Hpt"/>
    <property type="match status" value="1"/>
</dbReference>
<dbReference type="SMART" id="SM00387">
    <property type="entry name" value="HATPase_c"/>
    <property type="match status" value="1"/>
</dbReference>
<dbReference type="SMART" id="SM01079">
    <property type="entry name" value="CHASE"/>
    <property type="match status" value="1"/>
</dbReference>
<dbReference type="Gene3D" id="3.30.565.10">
    <property type="entry name" value="Histidine kinase-like ATPase, C-terminal domain"/>
    <property type="match status" value="1"/>
</dbReference>